<protein>
    <recommendedName>
        <fullName evidence="2">ERAP1-like C-terminal domain-containing protein</fullName>
    </recommendedName>
</protein>
<dbReference type="GO" id="GO:0016020">
    <property type="term" value="C:membrane"/>
    <property type="evidence" value="ECO:0007669"/>
    <property type="project" value="TreeGrafter"/>
</dbReference>
<evidence type="ECO:0000313" key="3">
    <source>
        <dbReference type="EMBL" id="LAA65936.1"/>
    </source>
</evidence>
<reference evidence="3" key="2">
    <citation type="submission" date="2017-11" db="EMBL/GenBank/DDBJ databases">
        <title>Coralsnake Venomics: Analyses of Venom Gland Transcriptomes and Proteomes of Six Brazilian Taxa.</title>
        <authorList>
            <person name="Aird S.D."/>
            <person name="Jorge da Silva N."/>
            <person name="Qiu L."/>
            <person name="Villar-Briones A."/>
            <person name="Aparecida-Saddi V."/>
            <person name="Campos-Telles M.P."/>
            <person name="Grau M."/>
            <person name="Mikheyev A.S."/>
        </authorList>
    </citation>
    <scope>NUCLEOTIDE SEQUENCE</scope>
    <source>
        <tissue evidence="3">Venom_gland</tissue>
    </source>
</reference>
<dbReference type="EMBL" id="IACJ01159615">
    <property type="protein sequence ID" value="LAA65936.1"/>
    <property type="molecule type" value="Transcribed_RNA"/>
</dbReference>
<dbReference type="GO" id="GO:0043171">
    <property type="term" value="P:peptide catabolic process"/>
    <property type="evidence" value="ECO:0007669"/>
    <property type="project" value="TreeGrafter"/>
</dbReference>
<dbReference type="GO" id="GO:0005615">
    <property type="term" value="C:extracellular space"/>
    <property type="evidence" value="ECO:0007669"/>
    <property type="project" value="TreeGrafter"/>
</dbReference>
<dbReference type="PANTHER" id="PTHR11533:SF31">
    <property type="entry name" value="AMINOPEPTIDASE Q"/>
    <property type="match status" value="1"/>
</dbReference>
<dbReference type="InterPro" id="IPR050344">
    <property type="entry name" value="Peptidase_M1_aminopeptidases"/>
</dbReference>
<dbReference type="GO" id="GO:0005737">
    <property type="term" value="C:cytoplasm"/>
    <property type="evidence" value="ECO:0007669"/>
    <property type="project" value="TreeGrafter"/>
</dbReference>
<proteinExistence type="inferred from homology"/>
<dbReference type="GO" id="GO:0070006">
    <property type="term" value="F:metalloaminopeptidase activity"/>
    <property type="evidence" value="ECO:0007669"/>
    <property type="project" value="TreeGrafter"/>
</dbReference>
<evidence type="ECO:0000256" key="1">
    <source>
        <dbReference type="ARBA" id="ARBA00010136"/>
    </source>
</evidence>
<sequence length="210" mass="24977">MDESNKCEMDRILTTACWFGLRDCLDLASEFFNKWMNNSKHEVPVCFSSALCCYGVWMGNEEEWEFLWKIFQKNDTKDAHHIFYGLSCTRIPRLLQRYLHDIHNDETNPPSDTAQALLFVVQNEIGYWTAWTFVTENWSDLPLRSITESLMIPVTTDIHMQMIQAFLNNTLEPEEKNITTDIMLRDKSYNEKRKKSMTKMIMWFKENMDK</sequence>
<dbReference type="GO" id="GO:0008270">
    <property type="term" value="F:zinc ion binding"/>
    <property type="evidence" value="ECO:0007669"/>
    <property type="project" value="TreeGrafter"/>
</dbReference>
<name>A0A2D4H229_MICCO</name>
<organism evidence="3">
    <name type="scientific">Micrurus corallinus</name>
    <name type="common">Brazilian coral snake</name>
    <dbReference type="NCBI Taxonomy" id="54390"/>
    <lineage>
        <taxon>Eukaryota</taxon>
        <taxon>Metazoa</taxon>
        <taxon>Chordata</taxon>
        <taxon>Craniata</taxon>
        <taxon>Vertebrata</taxon>
        <taxon>Euteleostomi</taxon>
        <taxon>Lepidosauria</taxon>
        <taxon>Squamata</taxon>
        <taxon>Bifurcata</taxon>
        <taxon>Unidentata</taxon>
        <taxon>Episquamata</taxon>
        <taxon>Toxicofera</taxon>
        <taxon>Serpentes</taxon>
        <taxon>Colubroidea</taxon>
        <taxon>Elapidae</taxon>
        <taxon>Elapinae</taxon>
        <taxon>Micrurus</taxon>
    </lineage>
</organism>
<evidence type="ECO:0000259" key="2">
    <source>
        <dbReference type="Pfam" id="PF11838"/>
    </source>
</evidence>
<dbReference type="Pfam" id="PF11838">
    <property type="entry name" value="ERAP1_C"/>
    <property type="match status" value="1"/>
</dbReference>
<accession>A0A2D4H229</accession>
<feature type="domain" description="ERAP1-like C-terminal" evidence="2">
    <location>
        <begin position="11"/>
        <end position="144"/>
    </location>
</feature>
<dbReference type="GO" id="GO:0042277">
    <property type="term" value="F:peptide binding"/>
    <property type="evidence" value="ECO:0007669"/>
    <property type="project" value="TreeGrafter"/>
</dbReference>
<dbReference type="InterPro" id="IPR024571">
    <property type="entry name" value="ERAP1-like_C_dom"/>
</dbReference>
<dbReference type="GO" id="GO:0006508">
    <property type="term" value="P:proteolysis"/>
    <property type="evidence" value="ECO:0007669"/>
    <property type="project" value="TreeGrafter"/>
</dbReference>
<dbReference type="Gene3D" id="1.25.50.20">
    <property type="match status" value="1"/>
</dbReference>
<reference evidence="3" key="1">
    <citation type="submission" date="2017-07" db="EMBL/GenBank/DDBJ databases">
        <authorList>
            <person name="Mikheyev A."/>
            <person name="Grau M."/>
        </authorList>
    </citation>
    <scope>NUCLEOTIDE SEQUENCE</scope>
    <source>
        <tissue evidence="3">Venom_gland</tissue>
    </source>
</reference>
<dbReference type="AlphaFoldDB" id="A0A2D4H229"/>
<comment type="similarity">
    <text evidence="1">Belongs to the peptidase M1 family.</text>
</comment>
<dbReference type="PANTHER" id="PTHR11533">
    <property type="entry name" value="PROTEASE M1 ZINC METALLOPROTEASE"/>
    <property type="match status" value="1"/>
</dbReference>